<accession>A0A7W7T7J1</accession>
<protein>
    <submittedName>
        <fullName evidence="2">G3E family GTPase</fullName>
    </submittedName>
</protein>
<evidence type="ECO:0000259" key="1">
    <source>
        <dbReference type="Pfam" id="PF02492"/>
    </source>
</evidence>
<comment type="caution">
    <text evidence="2">The sequence shown here is derived from an EMBL/GenBank/DDBJ whole genome shotgun (WGS) entry which is preliminary data.</text>
</comment>
<dbReference type="Gene3D" id="3.40.50.300">
    <property type="entry name" value="P-loop containing nucleotide triphosphate hydrolases"/>
    <property type="match status" value="1"/>
</dbReference>
<proteinExistence type="predicted"/>
<dbReference type="PANTHER" id="PTHR43603">
    <property type="entry name" value="COBW DOMAIN-CONTAINING PROTEIN DDB_G0274527"/>
    <property type="match status" value="1"/>
</dbReference>
<gene>
    <name evidence="2" type="ORF">F4559_004826</name>
</gene>
<dbReference type="Pfam" id="PF02492">
    <property type="entry name" value="cobW"/>
    <property type="match status" value="1"/>
</dbReference>
<dbReference type="PANTHER" id="PTHR43603:SF1">
    <property type="entry name" value="ZINC-REGULATED GTPASE METALLOPROTEIN ACTIVATOR 1"/>
    <property type="match status" value="1"/>
</dbReference>
<dbReference type="RefSeq" id="WP_221447361.1">
    <property type="nucleotide sequence ID" value="NZ_BAABAI010000009.1"/>
</dbReference>
<dbReference type="InterPro" id="IPR003495">
    <property type="entry name" value="CobW/HypB/UreG_nucleotide-bd"/>
</dbReference>
<dbReference type="SUPFAM" id="SSF52540">
    <property type="entry name" value="P-loop containing nucleoside triphosphate hydrolases"/>
    <property type="match status" value="1"/>
</dbReference>
<dbReference type="EMBL" id="JACHJS010000001">
    <property type="protein sequence ID" value="MBB4967467.1"/>
    <property type="molecule type" value="Genomic_DNA"/>
</dbReference>
<feature type="domain" description="CobW/HypB/UreG nucleotide-binding" evidence="1">
    <location>
        <begin position="5"/>
        <end position="188"/>
    </location>
</feature>
<dbReference type="AlphaFoldDB" id="A0A7W7T7J1"/>
<sequence>MIRFIALSGFLGAGKTTTMLAVARRLEAAGRRVAVVTNDQSDDLVDTKLARGALGAVGEVTGGCFCCRFEDLVDVVREIVEEHRPDTIIAESVGSCTDLQATVIRPLRRYYGNTFAVAPLTAVADPLRFRAFARVWERGEPDTDMTYLYRRQLDDAEVIVVGKADVVPAAHLDVTEAAVREHFPHARVLVCSALTGLGLDRLVAEWSVDAAEGRDLEVDYDRYAAAEAALAWQNRTFDVEAAGDVLPVDWGRSVLRRIGEECAVRDWLVGHAKASLESSSGLTKLGITGTGVEPVVDVETPDPVRTFRVVLNARIACEPEELDRLVAEAVGAADERFGTGSRGAPASAFKPGYPRPLHRLAAEVGRS</sequence>
<organism evidence="2 3">
    <name type="scientific">Saccharothrix violaceirubra</name>
    <dbReference type="NCBI Taxonomy" id="413306"/>
    <lineage>
        <taxon>Bacteria</taxon>
        <taxon>Bacillati</taxon>
        <taxon>Actinomycetota</taxon>
        <taxon>Actinomycetes</taxon>
        <taxon>Pseudonocardiales</taxon>
        <taxon>Pseudonocardiaceae</taxon>
        <taxon>Saccharothrix</taxon>
    </lineage>
</organism>
<evidence type="ECO:0000313" key="2">
    <source>
        <dbReference type="EMBL" id="MBB4967467.1"/>
    </source>
</evidence>
<dbReference type="InterPro" id="IPR027417">
    <property type="entry name" value="P-loop_NTPase"/>
</dbReference>
<evidence type="ECO:0000313" key="3">
    <source>
        <dbReference type="Proteomes" id="UP000542674"/>
    </source>
</evidence>
<reference evidence="2 3" key="1">
    <citation type="submission" date="2020-08" db="EMBL/GenBank/DDBJ databases">
        <title>Sequencing the genomes of 1000 actinobacteria strains.</title>
        <authorList>
            <person name="Klenk H.-P."/>
        </authorList>
    </citation>
    <scope>NUCLEOTIDE SEQUENCE [LARGE SCALE GENOMIC DNA]</scope>
    <source>
        <strain evidence="2 3">DSM 45084</strain>
    </source>
</reference>
<name>A0A7W7T7J1_9PSEU</name>
<dbReference type="InterPro" id="IPR051927">
    <property type="entry name" value="Zn_Chap_cDPG_Synth"/>
</dbReference>
<keyword evidence="3" id="KW-1185">Reference proteome</keyword>
<dbReference type="Proteomes" id="UP000542674">
    <property type="component" value="Unassembled WGS sequence"/>
</dbReference>